<dbReference type="Pfam" id="PF04909">
    <property type="entry name" value="Amidohydro_2"/>
    <property type="match status" value="1"/>
</dbReference>
<dbReference type="CDD" id="cd01292">
    <property type="entry name" value="metallo-dependent_hydrolases"/>
    <property type="match status" value="1"/>
</dbReference>
<dbReference type="Gene3D" id="3.20.20.140">
    <property type="entry name" value="Metal-dependent hydrolases"/>
    <property type="match status" value="1"/>
</dbReference>
<dbReference type="Proteomes" id="UP000198935">
    <property type="component" value="Unassembled WGS sequence"/>
</dbReference>
<dbReference type="InterPro" id="IPR032466">
    <property type="entry name" value="Metal_Hydrolase"/>
</dbReference>
<dbReference type="InterPro" id="IPR032465">
    <property type="entry name" value="ACMSD"/>
</dbReference>
<dbReference type="GO" id="GO:0016831">
    <property type="term" value="F:carboxy-lyase activity"/>
    <property type="evidence" value="ECO:0007669"/>
    <property type="project" value="InterPro"/>
</dbReference>
<proteinExistence type="predicted"/>
<evidence type="ECO:0000256" key="1">
    <source>
        <dbReference type="ARBA" id="ARBA00023239"/>
    </source>
</evidence>
<feature type="domain" description="Amidohydrolase-related" evidence="2">
    <location>
        <begin position="84"/>
        <end position="260"/>
    </location>
</feature>
<reference evidence="4" key="1">
    <citation type="submission" date="2016-10" db="EMBL/GenBank/DDBJ databases">
        <authorList>
            <person name="Varghese N."/>
            <person name="Submissions S."/>
        </authorList>
    </citation>
    <scope>NUCLEOTIDE SEQUENCE [LARGE SCALE GENOMIC DNA]</scope>
    <source>
        <strain evidence="4">SP</strain>
    </source>
</reference>
<protein>
    <recommendedName>
        <fullName evidence="2">Amidohydrolase-related domain-containing protein</fullName>
    </recommendedName>
</protein>
<name>A0A1H3U9B8_9BACI</name>
<evidence type="ECO:0000313" key="4">
    <source>
        <dbReference type="Proteomes" id="UP000198935"/>
    </source>
</evidence>
<evidence type="ECO:0000313" key="3">
    <source>
        <dbReference type="EMBL" id="SDZ59032.1"/>
    </source>
</evidence>
<keyword evidence="1" id="KW-0456">Lyase</keyword>
<dbReference type="InterPro" id="IPR006680">
    <property type="entry name" value="Amidohydro-rel"/>
</dbReference>
<dbReference type="EMBL" id="FNPI01000019">
    <property type="protein sequence ID" value="SDZ59032.1"/>
    <property type="molecule type" value="Genomic_DNA"/>
</dbReference>
<gene>
    <name evidence="3" type="ORF">SAMN05421736_11983</name>
</gene>
<keyword evidence="4" id="KW-1185">Reference proteome</keyword>
<sequence length="291" mass="33417">MRVKIIDAHIHLSHIQSFHDTAKNLSQLDYSLQGLKKEMKENGVVLAIGMGLREIEGGEGFPDASPPTPMGLDMLKKPDPNIVYCAGVNPYRLGKQDLVQLEKSLLLPEVVGIKIYLGYYPFYAYDRVYEPVYELAKAYRVPVVFHSGDTYSERGLLKYAQPLTLDEVAVKHRDVMFVMAHFGDPWMLDAAEVVYKNRNMFADLSGLIVGDRRQVQRIRSTPHFFDHMKHALAFCDHYEKFIFGTDWPLVQMAPYIEFVKEYMPSFAWKDVFFNTALRVFPKIKNRLAGGK</sequence>
<dbReference type="SUPFAM" id="SSF51556">
    <property type="entry name" value="Metallo-dependent hydrolases"/>
    <property type="match status" value="1"/>
</dbReference>
<organism evidence="3 4">
    <name type="scientific">Evansella caseinilytica</name>
    <dbReference type="NCBI Taxonomy" id="1503961"/>
    <lineage>
        <taxon>Bacteria</taxon>
        <taxon>Bacillati</taxon>
        <taxon>Bacillota</taxon>
        <taxon>Bacilli</taxon>
        <taxon>Bacillales</taxon>
        <taxon>Bacillaceae</taxon>
        <taxon>Evansella</taxon>
    </lineage>
</organism>
<evidence type="ECO:0000259" key="2">
    <source>
        <dbReference type="Pfam" id="PF04909"/>
    </source>
</evidence>
<dbReference type="PANTHER" id="PTHR21240:SF19">
    <property type="entry name" value="CATALYTIC_ HYDROLASE"/>
    <property type="match status" value="1"/>
</dbReference>
<dbReference type="PANTHER" id="PTHR21240">
    <property type="entry name" value="2-AMINO-3-CARBOXYLMUCONATE-6-SEMIALDEHYDE DECARBOXYLASE"/>
    <property type="match status" value="1"/>
</dbReference>
<dbReference type="GO" id="GO:0016787">
    <property type="term" value="F:hydrolase activity"/>
    <property type="evidence" value="ECO:0007669"/>
    <property type="project" value="InterPro"/>
</dbReference>
<dbReference type="STRING" id="1503961.SAMN05421736_11983"/>
<accession>A0A1H3U9B8</accession>
<dbReference type="AlphaFoldDB" id="A0A1H3U9B8"/>